<dbReference type="PROSITE" id="PS50102">
    <property type="entry name" value="RRM"/>
    <property type="match status" value="1"/>
</dbReference>
<dbReference type="Pfam" id="PF00076">
    <property type="entry name" value="RRM_1"/>
    <property type="match status" value="1"/>
</dbReference>
<evidence type="ECO:0000256" key="1">
    <source>
        <dbReference type="ARBA" id="ARBA00004123"/>
    </source>
</evidence>
<keyword evidence="3" id="KW-0694">RNA-binding</keyword>
<dbReference type="SMART" id="SM00360">
    <property type="entry name" value="RRM"/>
    <property type="match status" value="1"/>
</dbReference>
<sequence>MQSAKIFLRNFSKLPIRNFRDDNRVVYLTHVKWITGSGQIEKYFSKFGEVEDVSLFFDPETGLHRGYASIQFQRPESALETIQKRPHVIDGNVVNVEFHVPHFKDSTKFKTKNL</sequence>
<evidence type="ECO:0000259" key="4">
    <source>
        <dbReference type="PROSITE" id="PS50102"/>
    </source>
</evidence>
<name>A0A0N5BAX3_STREA</name>
<organism evidence="5 6">
    <name type="scientific">Strongyloides papillosus</name>
    <name type="common">Intestinal threadworm</name>
    <dbReference type="NCBI Taxonomy" id="174720"/>
    <lineage>
        <taxon>Eukaryota</taxon>
        <taxon>Metazoa</taxon>
        <taxon>Ecdysozoa</taxon>
        <taxon>Nematoda</taxon>
        <taxon>Chromadorea</taxon>
        <taxon>Rhabditida</taxon>
        <taxon>Tylenchina</taxon>
        <taxon>Panagrolaimomorpha</taxon>
        <taxon>Strongyloidoidea</taxon>
        <taxon>Strongyloididae</taxon>
        <taxon>Strongyloides</taxon>
    </lineage>
</organism>
<feature type="domain" description="RRM" evidence="4">
    <location>
        <begin position="24"/>
        <end position="101"/>
    </location>
</feature>
<evidence type="ECO:0000256" key="3">
    <source>
        <dbReference type="PROSITE-ProRule" id="PRU00176"/>
    </source>
</evidence>
<comment type="subcellular location">
    <subcellularLocation>
        <location evidence="1">Nucleus</location>
    </subcellularLocation>
</comment>
<dbReference type="WBParaSite" id="SPAL_0000318700.1">
    <property type="protein sequence ID" value="SPAL_0000318700.1"/>
    <property type="gene ID" value="SPAL_0000318700"/>
</dbReference>
<dbReference type="STRING" id="174720.A0A0N5BAX3"/>
<dbReference type="PANTHER" id="PTHR48033">
    <property type="entry name" value="RNA-BINDING (RRM/RBD/RNP MOTIFS) FAMILY PROTEIN"/>
    <property type="match status" value="1"/>
</dbReference>
<keyword evidence="2" id="KW-0539">Nucleus</keyword>
<dbReference type="Proteomes" id="UP000046392">
    <property type="component" value="Unplaced"/>
</dbReference>
<reference evidence="6" key="1">
    <citation type="submission" date="2017-02" db="UniProtKB">
        <authorList>
            <consortium name="WormBaseParasite"/>
        </authorList>
    </citation>
    <scope>IDENTIFICATION</scope>
</reference>
<evidence type="ECO:0000313" key="6">
    <source>
        <dbReference type="WBParaSite" id="SPAL_0000318700.1"/>
    </source>
</evidence>
<dbReference type="GO" id="GO:0003723">
    <property type="term" value="F:RNA binding"/>
    <property type="evidence" value="ECO:0007669"/>
    <property type="project" value="UniProtKB-UniRule"/>
</dbReference>
<evidence type="ECO:0000313" key="5">
    <source>
        <dbReference type="Proteomes" id="UP000046392"/>
    </source>
</evidence>
<dbReference type="InterPro" id="IPR012677">
    <property type="entry name" value="Nucleotide-bd_a/b_plait_sf"/>
</dbReference>
<dbReference type="InterPro" id="IPR035979">
    <property type="entry name" value="RBD_domain_sf"/>
</dbReference>
<dbReference type="PANTHER" id="PTHR48033:SF9">
    <property type="entry name" value="TAR DNA-BINDING PROTEIN 43"/>
    <property type="match status" value="1"/>
</dbReference>
<dbReference type="AlphaFoldDB" id="A0A0N5BAX3"/>
<protein>
    <submittedName>
        <fullName evidence="6">RRM domain-containing protein</fullName>
    </submittedName>
</protein>
<dbReference type="GO" id="GO:0010468">
    <property type="term" value="P:regulation of gene expression"/>
    <property type="evidence" value="ECO:0007669"/>
    <property type="project" value="TreeGrafter"/>
</dbReference>
<proteinExistence type="predicted"/>
<keyword evidence="5" id="KW-1185">Reference proteome</keyword>
<dbReference type="SUPFAM" id="SSF54928">
    <property type="entry name" value="RNA-binding domain, RBD"/>
    <property type="match status" value="1"/>
</dbReference>
<dbReference type="GO" id="GO:0000785">
    <property type="term" value="C:chromatin"/>
    <property type="evidence" value="ECO:0007669"/>
    <property type="project" value="TreeGrafter"/>
</dbReference>
<dbReference type="Gene3D" id="3.30.70.330">
    <property type="match status" value="1"/>
</dbReference>
<accession>A0A0N5BAX3</accession>
<evidence type="ECO:0000256" key="2">
    <source>
        <dbReference type="ARBA" id="ARBA00023242"/>
    </source>
</evidence>
<dbReference type="GO" id="GO:0005654">
    <property type="term" value="C:nucleoplasm"/>
    <property type="evidence" value="ECO:0007669"/>
    <property type="project" value="TreeGrafter"/>
</dbReference>
<dbReference type="InterPro" id="IPR000504">
    <property type="entry name" value="RRM_dom"/>
</dbReference>